<sequence>MEDTWMGLHMTVTNTSRTYKWEDGTRFDYKNFAPGEPNVTGNGEFCGQLNYKKEDKHFGTWKIAKCCDTLLAYTCKKPADGKTWGNLAPLAINNTDFPHKFKGNQYIVMDAAKKVNFTEARLQCQSMNADLASLHSREEIEFVKRGLSATKLPTIWAYCMHSPVEKRGLRKGHKE</sequence>
<dbReference type="OrthoDB" id="5850716at2759"/>
<dbReference type="InterPro" id="IPR050111">
    <property type="entry name" value="C-type_lectin/snaclec_domain"/>
</dbReference>
<reference evidence="2 3" key="1">
    <citation type="submission" date="2013-12" db="EMBL/GenBank/DDBJ databases">
        <title>Draft genome of the parsitic nematode Ancylostoma duodenale.</title>
        <authorList>
            <person name="Mitreva M."/>
        </authorList>
    </citation>
    <scope>NUCLEOTIDE SEQUENCE [LARGE SCALE GENOMIC DNA]</scope>
    <source>
        <strain evidence="2 3">Zhejiang</strain>
    </source>
</reference>
<evidence type="ECO:0000259" key="1">
    <source>
        <dbReference type="PROSITE" id="PS50041"/>
    </source>
</evidence>
<protein>
    <recommendedName>
        <fullName evidence="1">C-type lectin domain-containing protein</fullName>
    </recommendedName>
</protein>
<proteinExistence type="predicted"/>
<evidence type="ECO:0000313" key="2">
    <source>
        <dbReference type="EMBL" id="KIH69239.1"/>
    </source>
</evidence>
<dbReference type="SUPFAM" id="SSF56436">
    <property type="entry name" value="C-type lectin-like"/>
    <property type="match status" value="2"/>
</dbReference>
<dbReference type="InterPro" id="IPR001304">
    <property type="entry name" value="C-type_lectin-like"/>
</dbReference>
<dbReference type="PROSITE" id="PS50041">
    <property type="entry name" value="C_TYPE_LECTIN_2"/>
    <property type="match status" value="1"/>
</dbReference>
<dbReference type="Pfam" id="PF00059">
    <property type="entry name" value="Lectin_C"/>
    <property type="match status" value="1"/>
</dbReference>
<dbReference type="AlphaFoldDB" id="A0A0C2HC56"/>
<dbReference type="Gene3D" id="3.10.100.10">
    <property type="entry name" value="Mannose-Binding Protein A, subunit A"/>
    <property type="match status" value="2"/>
</dbReference>
<gene>
    <name evidence="2" type="ORF">ANCDUO_00424</name>
</gene>
<name>A0A0C2HC56_9BILA</name>
<feature type="domain" description="C-type lectin" evidence="1">
    <location>
        <begin position="1"/>
        <end position="66"/>
    </location>
</feature>
<organism evidence="2 3">
    <name type="scientific">Ancylostoma duodenale</name>
    <dbReference type="NCBI Taxonomy" id="51022"/>
    <lineage>
        <taxon>Eukaryota</taxon>
        <taxon>Metazoa</taxon>
        <taxon>Ecdysozoa</taxon>
        <taxon>Nematoda</taxon>
        <taxon>Chromadorea</taxon>
        <taxon>Rhabditida</taxon>
        <taxon>Rhabditina</taxon>
        <taxon>Rhabditomorpha</taxon>
        <taxon>Strongyloidea</taxon>
        <taxon>Ancylostomatidae</taxon>
        <taxon>Ancylostomatinae</taxon>
        <taxon>Ancylostoma</taxon>
    </lineage>
</organism>
<evidence type="ECO:0000313" key="3">
    <source>
        <dbReference type="Proteomes" id="UP000054047"/>
    </source>
</evidence>
<dbReference type="InterPro" id="IPR016186">
    <property type="entry name" value="C-type_lectin-like/link_sf"/>
</dbReference>
<accession>A0A0C2HC56</accession>
<dbReference type="InterPro" id="IPR016187">
    <property type="entry name" value="CTDL_fold"/>
</dbReference>
<dbReference type="PANTHER" id="PTHR22803">
    <property type="entry name" value="MANNOSE, PHOSPHOLIPASE, LECTIN RECEPTOR RELATED"/>
    <property type="match status" value="1"/>
</dbReference>
<dbReference type="Proteomes" id="UP000054047">
    <property type="component" value="Unassembled WGS sequence"/>
</dbReference>
<keyword evidence="3" id="KW-1185">Reference proteome</keyword>
<dbReference type="CDD" id="cd00037">
    <property type="entry name" value="CLECT"/>
    <property type="match status" value="2"/>
</dbReference>
<dbReference type="EMBL" id="KN726196">
    <property type="protein sequence ID" value="KIH69239.1"/>
    <property type="molecule type" value="Genomic_DNA"/>
</dbReference>